<sequence length="384" mass="40390">MRLADDTSLQLAEALIERASVTPADAGCQALLQSRLEAMGFDCHDLSRGEVSNLLAVRGDAGPCLLFVGHTDVVPPGPAERWQSPPFAPTRRDGRLYGRGAADMKSSIAAFITACERLTAAGPPDHLRVALLLTSDEEGPAMDGVRAVAPILHDYLGDIDWCLVGEPSSEARLGDTIRIGRRGSLSAEVTIDGRQGHVAYPAHADNPLHRLAGLLNALVAERWDEGTAAFPPTGFQITGVDTDTDAVNIIPGRAQARFNLRFSPASTAAGLQRRIKAIAAAHAPDAAFVWKHSADPFGGDAGELRAAVEAVIHEQLALTPVANTAGGTSDGRFIAPLGAEVVELGPVNATIHQPDENVALADIPALSDLYEAIIRRLGSLHPPG</sequence>
<evidence type="ECO:0000256" key="10">
    <source>
        <dbReference type="ARBA" id="ARBA00022915"/>
    </source>
</evidence>
<keyword evidence="18" id="KW-1185">Reference proteome</keyword>
<feature type="binding site" evidence="15">
    <location>
        <position position="70"/>
    </location>
    <ligand>
        <name>Zn(2+)</name>
        <dbReference type="ChEBI" id="CHEBI:29105"/>
        <label>1</label>
    </ligand>
</feature>
<feature type="binding site" evidence="15">
    <location>
        <position position="103"/>
    </location>
    <ligand>
        <name>Zn(2+)</name>
        <dbReference type="ChEBI" id="CHEBI:29105"/>
        <label>2</label>
    </ligand>
</feature>
<comment type="caution">
    <text evidence="17">The sequence shown here is derived from an EMBL/GenBank/DDBJ whole genome shotgun (WGS) entry which is preliminary data.</text>
</comment>
<name>A0ABV3TEP5_9GAMM</name>
<evidence type="ECO:0000256" key="14">
    <source>
        <dbReference type="ARBA" id="ARBA00051301"/>
    </source>
</evidence>
<dbReference type="CDD" id="cd03891">
    <property type="entry name" value="M20_DapE_proteobac"/>
    <property type="match status" value="1"/>
</dbReference>
<reference evidence="17 18" key="1">
    <citation type="submission" date="2024-02" db="EMBL/GenBank/DDBJ databases">
        <title>New especies of Spiribacter isolated from saline water.</title>
        <authorList>
            <person name="Leon M.J."/>
            <person name="De La Haba R."/>
            <person name="Sanchez-Porro C."/>
            <person name="Ventosa A."/>
        </authorList>
    </citation>
    <scope>NUCLEOTIDE SEQUENCE [LARGE SCALE GENOMIC DNA]</scope>
    <source>
        <strain evidence="18">ag22IC6-390</strain>
    </source>
</reference>
<dbReference type="InterPro" id="IPR011650">
    <property type="entry name" value="Peptidase_M20_dimer"/>
</dbReference>
<dbReference type="Gene3D" id="3.40.630.10">
    <property type="entry name" value="Zn peptidases"/>
    <property type="match status" value="2"/>
</dbReference>
<organism evidence="17 18">
    <name type="scientific">Spiribacter pallidus</name>
    <dbReference type="NCBI Taxonomy" id="1987936"/>
    <lineage>
        <taxon>Bacteria</taxon>
        <taxon>Pseudomonadati</taxon>
        <taxon>Pseudomonadota</taxon>
        <taxon>Gammaproteobacteria</taxon>
        <taxon>Chromatiales</taxon>
        <taxon>Ectothiorhodospiraceae</taxon>
        <taxon>Spiribacter</taxon>
    </lineage>
</organism>
<feature type="active site" evidence="15">
    <location>
        <position position="72"/>
    </location>
</feature>
<dbReference type="SUPFAM" id="SSF55031">
    <property type="entry name" value="Bacterial exopeptidase dimerisation domain"/>
    <property type="match status" value="1"/>
</dbReference>
<evidence type="ECO:0000256" key="5">
    <source>
        <dbReference type="ARBA" id="ARBA00022391"/>
    </source>
</evidence>
<feature type="binding site" evidence="15">
    <location>
        <position position="103"/>
    </location>
    <ligand>
        <name>Zn(2+)</name>
        <dbReference type="ChEBI" id="CHEBI:29105"/>
        <label>1</label>
    </ligand>
</feature>
<dbReference type="InterPro" id="IPR050072">
    <property type="entry name" value="Peptidase_M20A"/>
</dbReference>
<dbReference type="PROSITE" id="PS00759">
    <property type="entry name" value="ARGE_DAPE_CPG2_2"/>
    <property type="match status" value="1"/>
</dbReference>
<dbReference type="PANTHER" id="PTHR43808:SF31">
    <property type="entry name" value="N-ACETYL-L-CITRULLINE DEACETYLASE"/>
    <property type="match status" value="1"/>
</dbReference>
<feature type="active site" description="Proton acceptor" evidence="15">
    <location>
        <position position="137"/>
    </location>
</feature>
<comment type="subunit">
    <text evidence="3 15">Homodimer.</text>
</comment>
<dbReference type="Proteomes" id="UP001556709">
    <property type="component" value="Unassembled WGS sequence"/>
</dbReference>
<evidence type="ECO:0000259" key="16">
    <source>
        <dbReference type="Pfam" id="PF07687"/>
    </source>
</evidence>
<dbReference type="EMBL" id="JBAKFM010000002">
    <property type="protein sequence ID" value="MEX0469164.1"/>
    <property type="molecule type" value="Genomic_DNA"/>
</dbReference>
<keyword evidence="12 15" id="KW-0170">Cobalt</keyword>
<dbReference type="PROSITE" id="PS00758">
    <property type="entry name" value="ARGE_DAPE_CPG2_1"/>
    <property type="match status" value="1"/>
</dbReference>
<dbReference type="InterPro" id="IPR036264">
    <property type="entry name" value="Bact_exopeptidase_dim_dom"/>
</dbReference>
<comment type="similarity">
    <text evidence="2 15">Belongs to the peptidase M20A family. DapE subfamily.</text>
</comment>
<gene>
    <name evidence="15 17" type="primary">dapE</name>
    <name evidence="17" type="ORF">V6X73_05435</name>
</gene>
<evidence type="ECO:0000256" key="13">
    <source>
        <dbReference type="ARBA" id="ARBA00031891"/>
    </source>
</evidence>
<dbReference type="Pfam" id="PF07687">
    <property type="entry name" value="M20_dimer"/>
    <property type="match status" value="1"/>
</dbReference>
<proteinExistence type="inferred from homology"/>
<evidence type="ECO:0000256" key="1">
    <source>
        <dbReference type="ARBA" id="ARBA00005130"/>
    </source>
</evidence>
<accession>A0ABV3TEP5</accession>
<protein>
    <recommendedName>
        <fullName evidence="5 15">Succinyl-diaminopimelate desuccinylase</fullName>
        <shortName evidence="15">SDAP desuccinylase</shortName>
        <ecNumber evidence="4 15">3.5.1.18</ecNumber>
    </recommendedName>
    <alternativeName>
        <fullName evidence="13 15">N-succinyl-LL-2,6-diaminoheptanedioate amidohydrolase</fullName>
    </alternativeName>
</protein>
<feature type="binding site" evidence="15">
    <location>
        <position position="166"/>
    </location>
    <ligand>
        <name>Zn(2+)</name>
        <dbReference type="ChEBI" id="CHEBI:29105"/>
        <label>1</label>
    </ligand>
</feature>
<evidence type="ECO:0000256" key="7">
    <source>
        <dbReference type="ARBA" id="ARBA00022723"/>
    </source>
</evidence>
<dbReference type="HAMAP" id="MF_01690">
    <property type="entry name" value="DapE"/>
    <property type="match status" value="1"/>
</dbReference>
<comment type="function">
    <text evidence="15">Catalyzes the hydrolysis of N-succinyl-L,L-diaminopimelic acid (SDAP), forming succinate and LL-2,6-diaminopimelate (DAP), an intermediate involved in the bacterial biosynthesis of lysine and meso-diaminopimelic acid, an essential component of bacterial cell walls.</text>
</comment>
<dbReference type="PANTHER" id="PTHR43808">
    <property type="entry name" value="ACETYLORNITHINE DEACETYLASE"/>
    <property type="match status" value="1"/>
</dbReference>
<dbReference type="SUPFAM" id="SSF53187">
    <property type="entry name" value="Zn-dependent exopeptidases"/>
    <property type="match status" value="1"/>
</dbReference>
<evidence type="ECO:0000256" key="2">
    <source>
        <dbReference type="ARBA" id="ARBA00006746"/>
    </source>
</evidence>
<dbReference type="RefSeq" id="WP_367958602.1">
    <property type="nucleotide sequence ID" value="NZ_JBAKFK010000002.1"/>
</dbReference>
<evidence type="ECO:0000256" key="6">
    <source>
        <dbReference type="ARBA" id="ARBA00022605"/>
    </source>
</evidence>
<keyword evidence="11 15" id="KW-0457">Lysine biosynthesis</keyword>
<comment type="cofactor">
    <cofactor evidence="15">
        <name>Zn(2+)</name>
        <dbReference type="ChEBI" id="CHEBI:29105"/>
    </cofactor>
    <cofactor evidence="15">
        <name>Co(2+)</name>
        <dbReference type="ChEBI" id="CHEBI:48828"/>
    </cofactor>
    <text evidence="15">Binds 2 Zn(2+) or Co(2+) ions per subunit.</text>
</comment>
<dbReference type="NCBIfam" id="TIGR01246">
    <property type="entry name" value="dapE_proteo"/>
    <property type="match status" value="1"/>
</dbReference>
<keyword evidence="7 15" id="KW-0479">Metal-binding</keyword>
<dbReference type="GO" id="GO:0009014">
    <property type="term" value="F:succinyl-diaminopimelate desuccinylase activity"/>
    <property type="evidence" value="ECO:0007669"/>
    <property type="project" value="UniProtKB-EC"/>
</dbReference>
<evidence type="ECO:0000256" key="3">
    <source>
        <dbReference type="ARBA" id="ARBA00011738"/>
    </source>
</evidence>
<evidence type="ECO:0000256" key="11">
    <source>
        <dbReference type="ARBA" id="ARBA00023154"/>
    </source>
</evidence>
<evidence type="ECO:0000313" key="17">
    <source>
        <dbReference type="EMBL" id="MEX0469164.1"/>
    </source>
</evidence>
<dbReference type="EC" id="3.5.1.18" evidence="4 15"/>
<evidence type="ECO:0000256" key="15">
    <source>
        <dbReference type="HAMAP-Rule" id="MF_01690"/>
    </source>
</evidence>
<evidence type="ECO:0000256" key="8">
    <source>
        <dbReference type="ARBA" id="ARBA00022801"/>
    </source>
</evidence>
<keyword evidence="8 15" id="KW-0378">Hydrolase</keyword>
<feature type="domain" description="Peptidase M20 dimerisation" evidence="16">
    <location>
        <begin position="179"/>
        <end position="285"/>
    </location>
</feature>
<comment type="pathway">
    <text evidence="1 15">Amino-acid biosynthesis; L-lysine biosynthesis via DAP pathway; LL-2,6-diaminopimelate from (S)-tetrahydrodipicolinate (succinylase route): step 3/3.</text>
</comment>
<comment type="catalytic activity">
    <reaction evidence="14 15">
        <text>N-succinyl-(2S,6S)-2,6-diaminopimelate + H2O = (2S,6S)-2,6-diaminopimelate + succinate</text>
        <dbReference type="Rhea" id="RHEA:22608"/>
        <dbReference type="ChEBI" id="CHEBI:15377"/>
        <dbReference type="ChEBI" id="CHEBI:30031"/>
        <dbReference type="ChEBI" id="CHEBI:57609"/>
        <dbReference type="ChEBI" id="CHEBI:58087"/>
        <dbReference type="EC" id="3.5.1.18"/>
    </reaction>
</comment>
<evidence type="ECO:0000313" key="18">
    <source>
        <dbReference type="Proteomes" id="UP001556709"/>
    </source>
</evidence>
<dbReference type="InterPro" id="IPR005941">
    <property type="entry name" value="DapE_proteobac"/>
</dbReference>
<evidence type="ECO:0000256" key="4">
    <source>
        <dbReference type="ARBA" id="ARBA00011921"/>
    </source>
</evidence>
<feature type="binding site" evidence="15">
    <location>
        <position position="352"/>
    </location>
    <ligand>
        <name>Zn(2+)</name>
        <dbReference type="ChEBI" id="CHEBI:29105"/>
        <label>2</label>
    </ligand>
</feature>
<dbReference type="Pfam" id="PF01546">
    <property type="entry name" value="Peptidase_M20"/>
    <property type="match status" value="1"/>
</dbReference>
<feature type="binding site" evidence="15">
    <location>
        <position position="138"/>
    </location>
    <ligand>
        <name>Zn(2+)</name>
        <dbReference type="ChEBI" id="CHEBI:29105"/>
        <label>2</label>
    </ligand>
</feature>
<dbReference type="InterPro" id="IPR001261">
    <property type="entry name" value="ArgE/DapE_CS"/>
</dbReference>
<dbReference type="NCBIfam" id="NF009557">
    <property type="entry name" value="PRK13009.1"/>
    <property type="match status" value="1"/>
</dbReference>
<keyword evidence="9 15" id="KW-0862">Zinc</keyword>
<keyword evidence="10 15" id="KW-0220">Diaminopimelate biosynthesis</keyword>
<dbReference type="InterPro" id="IPR002933">
    <property type="entry name" value="Peptidase_M20"/>
</dbReference>
<evidence type="ECO:0000256" key="12">
    <source>
        <dbReference type="ARBA" id="ARBA00023285"/>
    </source>
</evidence>
<evidence type="ECO:0000256" key="9">
    <source>
        <dbReference type="ARBA" id="ARBA00022833"/>
    </source>
</evidence>
<keyword evidence="6 15" id="KW-0028">Amino-acid biosynthesis</keyword>